<accession>A0AAW0Y335</accession>
<evidence type="ECO:0008006" key="3">
    <source>
        <dbReference type="Google" id="ProtNLM"/>
    </source>
</evidence>
<evidence type="ECO:0000313" key="1">
    <source>
        <dbReference type="EMBL" id="KAK8746476.1"/>
    </source>
</evidence>
<reference evidence="1 2" key="1">
    <citation type="journal article" date="2024" name="BMC Genomics">
        <title>Genome assembly of redclaw crayfish (Cherax quadricarinatus) provides insights into its immune adaptation and hypoxia tolerance.</title>
        <authorList>
            <person name="Liu Z."/>
            <person name="Zheng J."/>
            <person name="Li H."/>
            <person name="Fang K."/>
            <person name="Wang S."/>
            <person name="He J."/>
            <person name="Zhou D."/>
            <person name="Weng S."/>
            <person name="Chi M."/>
            <person name="Gu Z."/>
            <person name="He J."/>
            <person name="Li F."/>
            <person name="Wang M."/>
        </authorList>
    </citation>
    <scope>NUCLEOTIDE SEQUENCE [LARGE SCALE GENOMIC DNA]</scope>
    <source>
        <strain evidence="1">ZL_2023a</strain>
    </source>
</reference>
<dbReference type="EMBL" id="JARKIK010000017">
    <property type="protein sequence ID" value="KAK8746476.1"/>
    <property type="molecule type" value="Genomic_DNA"/>
</dbReference>
<dbReference type="Proteomes" id="UP001445076">
    <property type="component" value="Unassembled WGS sequence"/>
</dbReference>
<evidence type="ECO:0000313" key="2">
    <source>
        <dbReference type="Proteomes" id="UP001445076"/>
    </source>
</evidence>
<gene>
    <name evidence="1" type="ORF">OTU49_017034</name>
</gene>
<comment type="caution">
    <text evidence="1">The sequence shown here is derived from an EMBL/GenBank/DDBJ whole genome shotgun (WGS) entry which is preliminary data.</text>
</comment>
<protein>
    <recommendedName>
        <fullName evidence="3">SMP-LTD domain-containing protein</fullName>
    </recommendedName>
</protein>
<feature type="non-terminal residue" evidence="1">
    <location>
        <position position="1"/>
    </location>
</feature>
<dbReference type="AlphaFoldDB" id="A0AAW0Y335"/>
<organism evidence="1 2">
    <name type="scientific">Cherax quadricarinatus</name>
    <name type="common">Australian red claw crayfish</name>
    <dbReference type="NCBI Taxonomy" id="27406"/>
    <lineage>
        <taxon>Eukaryota</taxon>
        <taxon>Metazoa</taxon>
        <taxon>Ecdysozoa</taxon>
        <taxon>Arthropoda</taxon>
        <taxon>Crustacea</taxon>
        <taxon>Multicrustacea</taxon>
        <taxon>Malacostraca</taxon>
        <taxon>Eumalacostraca</taxon>
        <taxon>Eucarida</taxon>
        <taxon>Decapoda</taxon>
        <taxon>Pleocyemata</taxon>
        <taxon>Astacidea</taxon>
        <taxon>Parastacoidea</taxon>
        <taxon>Parastacidae</taxon>
        <taxon>Cherax</taxon>
    </lineage>
</organism>
<proteinExistence type="predicted"/>
<name>A0AAW0Y335_CHEQU</name>
<keyword evidence="2" id="KW-1185">Reference proteome</keyword>
<sequence>NCLRNTVEPKINEYLERWKILTFKFKMNGVLPDVPYVEDVRVYSTFISGDILLEVHFRYTGNFPFSAIIARVEWGGNAHIQITGKIKIILKHLLPHPPFVRHVCIVPVSPDVTFNFTGIACFLPDSIHKKLIDTVKEAWPEEPYDIPVV</sequence>